<dbReference type="EMBL" id="RXMA01000018">
    <property type="protein sequence ID" value="RTR17639.1"/>
    <property type="molecule type" value="Genomic_DNA"/>
</dbReference>
<accession>A0A3S0K365</accession>
<evidence type="ECO:0000313" key="2">
    <source>
        <dbReference type="Proteomes" id="UP000277007"/>
    </source>
</evidence>
<sequence length="176" mass="19221">MLTDPAFSDRRKRFAELKQAEALLVMTLRLWAEPLRDPETMHPHWQDGLQTAGLSNDAAVAFDTVMRITIASATRALDVHRPGCSALGTDEARLLGMVRLIQQGDMAEAGTLLADWLPMSGVRMALAPLGILAHALDRAGLRLPTLDNGLPATGRIIDFPQARRMARTDPGARLLH</sequence>
<organism evidence="1 2">
    <name type="scientific">Azospirillum griseum</name>
    <dbReference type="NCBI Taxonomy" id="2496639"/>
    <lineage>
        <taxon>Bacteria</taxon>
        <taxon>Pseudomonadati</taxon>
        <taxon>Pseudomonadota</taxon>
        <taxon>Alphaproteobacteria</taxon>
        <taxon>Rhodospirillales</taxon>
        <taxon>Azospirillaceae</taxon>
        <taxon>Azospirillum</taxon>
    </lineage>
</organism>
<evidence type="ECO:0000313" key="1">
    <source>
        <dbReference type="EMBL" id="RTR17639.1"/>
    </source>
</evidence>
<dbReference type="OrthoDB" id="7375469at2"/>
<proteinExistence type="predicted"/>
<reference evidence="1 2" key="1">
    <citation type="submission" date="2018-12" db="EMBL/GenBank/DDBJ databases">
        <authorList>
            <person name="Yang Y."/>
        </authorList>
    </citation>
    <scope>NUCLEOTIDE SEQUENCE [LARGE SCALE GENOMIC DNA]</scope>
    <source>
        <strain evidence="1 2">L-25-5w-1</strain>
    </source>
</reference>
<protein>
    <submittedName>
        <fullName evidence="1">Uncharacterized protein</fullName>
    </submittedName>
</protein>
<dbReference type="RefSeq" id="WP_126617899.1">
    <property type="nucleotide sequence ID" value="NZ_JBHUCY010000025.1"/>
</dbReference>
<dbReference type="Proteomes" id="UP000277007">
    <property type="component" value="Unassembled WGS sequence"/>
</dbReference>
<gene>
    <name evidence="1" type="ORF">EJ903_17710</name>
</gene>
<comment type="caution">
    <text evidence="1">The sequence shown here is derived from an EMBL/GenBank/DDBJ whole genome shotgun (WGS) entry which is preliminary data.</text>
</comment>
<name>A0A3S0K365_9PROT</name>
<dbReference type="AlphaFoldDB" id="A0A3S0K365"/>
<keyword evidence="2" id="KW-1185">Reference proteome</keyword>